<dbReference type="PANTHER" id="PTHR23527:SF1">
    <property type="entry name" value="BLL3282 PROTEIN"/>
    <property type="match status" value="1"/>
</dbReference>
<comment type="caution">
    <text evidence="8">The sequence shown here is derived from an EMBL/GenBank/DDBJ whole genome shotgun (WGS) entry which is preliminary data.</text>
</comment>
<dbReference type="EMBL" id="BAABKG010000003">
    <property type="protein sequence ID" value="GAA5150186.1"/>
    <property type="molecule type" value="Genomic_DNA"/>
</dbReference>
<dbReference type="Pfam" id="PF07690">
    <property type="entry name" value="MFS_1"/>
    <property type="match status" value="1"/>
</dbReference>
<accession>A0ABP9PSY9</accession>
<dbReference type="PROSITE" id="PS50850">
    <property type="entry name" value="MFS"/>
    <property type="match status" value="1"/>
</dbReference>
<evidence type="ECO:0000256" key="6">
    <source>
        <dbReference type="SAM" id="Phobius"/>
    </source>
</evidence>
<keyword evidence="9" id="KW-1185">Reference proteome</keyword>
<dbReference type="InterPro" id="IPR020846">
    <property type="entry name" value="MFS_dom"/>
</dbReference>
<dbReference type="Gene3D" id="1.20.1250.20">
    <property type="entry name" value="MFS general substrate transporter like domains"/>
    <property type="match status" value="1"/>
</dbReference>
<dbReference type="InterPro" id="IPR052952">
    <property type="entry name" value="MFS-Transporter"/>
</dbReference>
<feature type="transmembrane region" description="Helical" evidence="6">
    <location>
        <begin position="339"/>
        <end position="360"/>
    </location>
</feature>
<feature type="transmembrane region" description="Helical" evidence="6">
    <location>
        <begin position="112"/>
        <end position="130"/>
    </location>
</feature>
<evidence type="ECO:0000313" key="8">
    <source>
        <dbReference type="EMBL" id="GAA5150186.1"/>
    </source>
</evidence>
<feature type="region of interest" description="Disordered" evidence="5">
    <location>
        <begin position="392"/>
        <end position="412"/>
    </location>
</feature>
<comment type="subcellular location">
    <subcellularLocation>
        <location evidence="1">Cell membrane</location>
        <topology evidence="1">Multi-pass membrane protein</topology>
    </subcellularLocation>
</comment>
<feature type="transmembrane region" description="Helical" evidence="6">
    <location>
        <begin position="274"/>
        <end position="293"/>
    </location>
</feature>
<feature type="transmembrane region" description="Helical" evidence="6">
    <location>
        <begin position="244"/>
        <end position="262"/>
    </location>
</feature>
<proteinExistence type="predicted"/>
<feature type="domain" description="Major facilitator superfamily (MFS) profile" evidence="7">
    <location>
        <begin position="11"/>
        <end position="392"/>
    </location>
</feature>
<feature type="transmembrane region" description="Helical" evidence="6">
    <location>
        <begin position="164"/>
        <end position="182"/>
    </location>
</feature>
<feature type="transmembrane region" description="Helical" evidence="6">
    <location>
        <begin position="218"/>
        <end position="238"/>
    </location>
</feature>
<name>A0ABP9PSY9_9ACTN</name>
<feature type="transmembrane region" description="Helical" evidence="6">
    <location>
        <begin position="137"/>
        <end position="158"/>
    </location>
</feature>
<dbReference type="SUPFAM" id="SSF103473">
    <property type="entry name" value="MFS general substrate transporter"/>
    <property type="match status" value="1"/>
</dbReference>
<reference evidence="9" key="1">
    <citation type="journal article" date="2019" name="Int. J. Syst. Evol. Microbiol.">
        <title>The Global Catalogue of Microorganisms (GCM) 10K type strain sequencing project: providing services to taxonomists for standard genome sequencing and annotation.</title>
        <authorList>
            <consortium name="The Broad Institute Genomics Platform"/>
            <consortium name="The Broad Institute Genome Sequencing Center for Infectious Disease"/>
            <person name="Wu L."/>
            <person name="Ma J."/>
        </authorList>
    </citation>
    <scope>NUCLEOTIDE SEQUENCE [LARGE SCALE GENOMIC DNA]</scope>
    <source>
        <strain evidence="9">JCM 18459</strain>
    </source>
</reference>
<gene>
    <name evidence="8" type="ORF">GCM10023340_26740</name>
</gene>
<organism evidence="8 9">
    <name type="scientific">Nocardioides marinquilinus</name>
    <dbReference type="NCBI Taxonomy" id="1210400"/>
    <lineage>
        <taxon>Bacteria</taxon>
        <taxon>Bacillati</taxon>
        <taxon>Actinomycetota</taxon>
        <taxon>Actinomycetes</taxon>
        <taxon>Propionibacteriales</taxon>
        <taxon>Nocardioidaceae</taxon>
        <taxon>Nocardioides</taxon>
    </lineage>
</organism>
<feature type="transmembrane region" description="Helical" evidence="6">
    <location>
        <begin position="12"/>
        <end position="37"/>
    </location>
</feature>
<feature type="transmembrane region" description="Helical" evidence="6">
    <location>
        <begin position="366"/>
        <end position="385"/>
    </location>
</feature>
<feature type="transmembrane region" description="Helical" evidence="6">
    <location>
        <begin position="49"/>
        <end position="66"/>
    </location>
</feature>
<evidence type="ECO:0000256" key="3">
    <source>
        <dbReference type="ARBA" id="ARBA00022989"/>
    </source>
</evidence>
<evidence type="ECO:0000256" key="4">
    <source>
        <dbReference type="ARBA" id="ARBA00023136"/>
    </source>
</evidence>
<keyword evidence="2 6" id="KW-0812">Transmembrane</keyword>
<evidence type="ECO:0000259" key="7">
    <source>
        <dbReference type="PROSITE" id="PS50850"/>
    </source>
</evidence>
<sequence length="412" mass="41439">MGERGSIWHQPGMAPLMAMTCAGFSGYALLLTVAPLWAVEGGASTAGSGLVNGVLLLATVLTQVLVPRALLRFTWGPVLACGLVLLGVPGVAMSLSDDLGVVLALSAVRGTGFGVLTVAGSAAVAALVGAERRGEAIGAYGLAVAAPNLVLLPSGPWIAEHVGYGVVFALSALPLVGVPAAVRLASVLRLDAPDLHPGATDPHDPGPAPYRRLLPPMLLLLAVTLAGGAVITFTPQMIESTSVAAGGLFVMGLSAALARWRIGAIADRHGPRRFLVPLVILTGAGMALVAWSVAGPGDVRVGVFLAAMLVVGLCYGGLQNLTLLVSFSAVPRRHHNTASAVWNVGFDAGTALGSVAVGVLAGLTSFATAFLVAGAIAVATLPLAVRRPTVDATPARGADPVDGAGPRGPRRP</sequence>
<feature type="transmembrane region" description="Helical" evidence="6">
    <location>
        <begin position="299"/>
        <end position="318"/>
    </location>
</feature>
<protein>
    <submittedName>
        <fullName evidence="8">MFS transporter</fullName>
    </submittedName>
</protein>
<evidence type="ECO:0000256" key="5">
    <source>
        <dbReference type="SAM" id="MobiDB-lite"/>
    </source>
</evidence>
<dbReference type="Proteomes" id="UP001500221">
    <property type="component" value="Unassembled WGS sequence"/>
</dbReference>
<evidence type="ECO:0000313" key="9">
    <source>
        <dbReference type="Proteomes" id="UP001500221"/>
    </source>
</evidence>
<dbReference type="InterPro" id="IPR036259">
    <property type="entry name" value="MFS_trans_sf"/>
</dbReference>
<feature type="transmembrane region" description="Helical" evidence="6">
    <location>
        <begin position="73"/>
        <end position="92"/>
    </location>
</feature>
<evidence type="ECO:0000256" key="2">
    <source>
        <dbReference type="ARBA" id="ARBA00022692"/>
    </source>
</evidence>
<dbReference type="InterPro" id="IPR011701">
    <property type="entry name" value="MFS"/>
</dbReference>
<dbReference type="RefSeq" id="WP_345459171.1">
    <property type="nucleotide sequence ID" value="NZ_BAABKG010000003.1"/>
</dbReference>
<keyword evidence="3 6" id="KW-1133">Transmembrane helix</keyword>
<evidence type="ECO:0000256" key="1">
    <source>
        <dbReference type="ARBA" id="ARBA00004651"/>
    </source>
</evidence>
<dbReference type="PANTHER" id="PTHR23527">
    <property type="entry name" value="BLL3282 PROTEIN"/>
    <property type="match status" value="1"/>
</dbReference>
<keyword evidence="4 6" id="KW-0472">Membrane</keyword>